<dbReference type="InterPro" id="IPR001304">
    <property type="entry name" value="C-type_lectin-like"/>
</dbReference>
<feature type="domain" description="C-type lectin" evidence="2">
    <location>
        <begin position="78"/>
        <end position="195"/>
    </location>
</feature>
<dbReference type="Proteomes" id="UP000261520">
    <property type="component" value="Unplaced"/>
</dbReference>
<dbReference type="SUPFAM" id="SSF56436">
    <property type="entry name" value="C-type lectin-like"/>
    <property type="match status" value="1"/>
</dbReference>
<evidence type="ECO:0000313" key="4">
    <source>
        <dbReference type="Proteomes" id="UP000261520"/>
    </source>
</evidence>
<dbReference type="InterPro" id="IPR018378">
    <property type="entry name" value="C-type_lectin_CS"/>
</dbReference>
<dbReference type="PANTHER" id="PTHR45784:SF3">
    <property type="entry name" value="C-TYPE LECTIN DOMAIN FAMILY 4 MEMBER K-LIKE-RELATED"/>
    <property type="match status" value="1"/>
</dbReference>
<name>A0A3B4AFX0_9GOBI</name>
<reference evidence="3" key="2">
    <citation type="submission" date="2025-09" db="UniProtKB">
        <authorList>
            <consortium name="Ensembl"/>
        </authorList>
    </citation>
    <scope>IDENTIFICATION</scope>
</reference>
<sequence length="200" mass="23479">MEKAFTVVSHYIAVHLLRSRCFSEFFCAILHAFLQCMNTHYVLLSDLYFHKTTYPTIHSCTLAGFREGLCFHEVYRKYFYINELKNWTDAQEYCRQHYSDLATFTSMEEINRLNRPFTDYAWIGLFDDTASWKGIMDNESNSWRWSATGTTSPGGYQKWERSEPNNADGQSYCAKMQSGVWGDVNCENKYYFVCFNGKTT</sequence>
<dbReference type="Pfam" id="PF00059">
    <property type="entry name" value="Lectin_C"/>
    <property type="match status" value="1"/>
</dbReference>
<dbReference type="InterPro" id="IPR016186">
    <property type="entry name" value="C-type_lectin-like/link_sf"/>
</dbReference>
<dbReference type="Ensembl" id="ENSPMGT00000016410.1">
    <property type="protein sequence ID" value="ENSPMGP00000015386.1"/>
    <property type="gene ID" value="ENSPMGG00000012618.1"/>
</dbReference>
<evidence type="ECO:0000259" key="2">
    <source>
        <dbReference type="PROSITE" id="PS50041"/>
    </source>
</evidence>
<reference evidence="3" key="1">
    <citation type="submission" date="2025-08" db="UniProtKB">
        <authorList>
            <consortium name="Ensembl"/>
        </authorList>
    </citation>
    <scope>IDENTIFICATION</scope>
</reference>
<evidence type="ECO:0000256" key="1">
    <source>
        <dbReference type="ARBA" id="ARBA00023157"/>
    </source>
</evidence>
<protein>
    <recommendedName>
        <fullName evidence="2">C-type lectin domain-containing protein</fullName>
    </recommendedName>
</protein>
<proteinExistence type="predicted"/>
<keyword evidence="1" id="KW-1015">Disulfide bond</keyword>
<dbReference type="PANTHER" id="PTHR45784">
    <property type="entry name" value="C-TYPE LECTIN DOMAIN FAMILY 20 MEMBER A-RELATED"/>
    <property type="match status" value="1"/>
</dbReference>
<dbReference type="STRING" id="409849.ENSPMGP00000015386"/>
<dbReference type="Gene3D" id="3.10.100.10">
    <property type="entry name" value="Mannose-Binding Protein A, subunit A"/>
    <property type="match status" value="1"/>
</dbReference>
<dbReference type="PROSITE" id="PS00615">
    <property type="entry name" value="C_TYPE_LECTIN_1"/>
    <property type="match status" value="1"/>
</dbReference>
<dbReference type="PROSITE" id="PS50041">
    <property type="entry name" value="C_TYPE_LECTIN_2"/>
    <property type="match status" value="1"/>
</dbReference>
<dbReference type="SMART" id="SM00034">
    <property type="entry name" value="CLECT"/>
    <property type="match status" value="1"/>
</dbReference>
<accession>A0A3B4AFX0</accession>
<evidence type="ECO:0000313" key="3">
    <source>
        <dbReference type="Ensembl" id="ENSPMGP00000015386.1"/>
    </source>
</evidence>
<dbReference type="InterPro" id="IPR016187">
    <property type="entry name" value="CTDL_fold"/>
</dbReference>
<organism evidence="3 4">
    <name type="scientific">Periophthalmus magnuspinnatus</name>
    <dbReference type="NCBI Taxonomy" id="409849"/>
    <lineage>
        <taxon>Eukaryota</taxon>
        <taxon>Metazoa</taxon>
        <taxon>Chordata</taxon>
        <taxon>Craniata</taxon>
        <taxon>Vertebrata</taxon>
        <taxon>Euteleostomi</taxon>
        <taxon>Actinopterygii</taxon>
        <taxon>Neopterygii</taxon>
        <taxon>Teleostei</taxon>
        <taxon>Neoteleostei</taxon>
        <taxon>Acanthomorphata</taxon>
        <taxon>Gobiaria</taxon>
        <taxon>Gobiiformes</taxon>
        <taxon>Gobioidei</taxon>
        <taxon>Gobiidae</taxon>
        <taxon>Oxudercinae</taxon>
        <taxon>Periophthalmus</taxon>
    </lineage>
</organism>
<keyword evidence="4" id="KW-1185">Reference proteome</keyword>
<dbReference type="AlphaFoldDB" id="A0A3B4AFX0"/>